<gene>
    <name evidence="1" type="ORF">HannXRQ_Chr01g0015491</name>
</gene>
<dbReference type="InParanoid" id="A0A251VQ27"/>
<sequence length="50" mass="5842">MFLEKPQQTLVFFLLSLGTSGDHHHSKLYLLPTHSLYTSRAWLTNLENVR</sequence>
<dbReference type="AlphaFoldDB" id="A0A251VQ27"/>
<reference evidence="2" key="1">
    <citation type="journal article" date="2017" name="Nature">
        <title>The sunflower genome provides insights into oil metabolism, flowering and Asterid evolution.</title>
        <authorList>
            <person name="Badouin H."/>
            <person name="Gouzy J."/>
            <person name="Grassa C.J."/>
            <person name="Murat F."/>
            <person name="Staton S.E."/>
            <person name="Cottret L."/>
            <person name="Lelandais-Briere C."/>
            <person name="Owens G.L."/>
            <person name="Carrere S."/>
            <person name="Mayjonade B."/>
            <person name="Legrand L."/>
            <person name="Gill N."/>
            <person name="Kane N.C."/>
            <person name="Bowers J.E."/>
            <person name="Hubner S."/>
            <person name="Bellec A."/>
            <person name="Berard A."/>
            <person name="Berges H."/>
            <person name="Blanchet N."/>
            <person name="Boniface M.C."/>
            <person name="Brunel D."/>
            <person name="Catrice O."/>
            <person name="Chaidir N."/>
            <person name="Claudel C."/>
            <person name="Donnadieu C."/>
            <person name="Faraut T."/>
            <person name="Fievet G."/>
            <person name="Helmstetter N."/>
            <person name="King M."/>
            <person name="Knapp S.J."/>
            <person name="Lai Z."/>
            <person name="Le Paslier M.C."/>
            <person name="Lippi Y."/>
            <person name="Lorenzon L."/>
            <person name="Mandel J.R."/>
            <person name="Marage G."/>
            <person name="Marchand G."/>
            <person name="Marquand E."/>
            <person name="Bret-Mestries E."/>
            <person name="Morien E."/>
            <person name="Nambeesan S."/>
            <person name="Nguyen T."/>
            <person name="Pegot-Espagnet P."/>
            <person name="Pouilly N."/>
            <person name="Raftis F."/>
            <person name="Sallet E."/>
            <person name="Schiex T."/>
            <person name="Thomas J."/>
            <person name="Vandecasteele C."/>
            <person name="Vares D."/>
            <person name="Vear F."/>
            <person name="Vautrin S."/>
            <person name="Crespi M."/>
            <person name="Mangin B."/>
            <person name="Burke J.M."/>
            <person name="Salse J."/>
            <person name="Munos S."/>
            <person name="Vincourt P."/>
            <person name="Rieseberg L.H."/>
            <person name="Langlade N.B."/>
        </authorList>
    </citation>
    <scope>NUCLEOTIDE SEQUENCE [LARGE SCALE GENOMIC DNA]</scope>
    <source>
        <strain evidence="2">cv. SF193</strain>
    </source>
</reference>
<name>A0A251VQ27_HELAN</name>
<accession>A0A251VQ27</accession>
<protein>
    <submittedName>
        <fullName evidence="1">Uncharacterized protein</fullName>
    </submittedName>
</protein>
<organism evidence="1 2">
    <name type="scientific">Helianthus annuus</name>
    <name type="common">Common sunflower</name>
    <dbReference type="NCBI Taxonomy" id="4232"/>
    <lineage>
        <taxon>Eukaryota</taxon>
        <taxon>Viridiplantae</taxon>
        <taxon>Streptophyta</taxon>
        <taxon>Embryophyta</taxon>
        <taxon>Tracheophyta</taxon>
        <taxon>Spermatophyta</taxon>
        <taxon>Magnoliopsida</taxon>
        <taxon>eudicotyledons</taxon>
        <taxon>Gunneridae</taxon>
        <taxon>Pentapetalae</taxon>
        <taxon>asterids</taxon>
        <taxon>campanulids</taxon>
        <taxon>Asterales</taxon>
        <taxon>Asteraceae</taxon>
        <taxon>Asteroideae</taxon>
        <taxon>Heliantheae alliance</taxon>
        <taxon>Heliantheae</taxon>
        <taxon>Helianthus</taxon>
    </lineage>
</organism>
<proteinExistence type="predicted"/>
<evidence type="ECO:0000313" key="1">
    <source>
        <dbReference type="EMBL" id="OTG37132.1"/>
    </source>
</evidence>
<dbReference type="EMBL" id="CM007890">
    <property type="protein sequence ID" value="OTG37132.1"/>
    <property type="molecule type" value="Genomic_DNA"/>
</dbReference>
<evidence type="ECO:0000313" key="2">
    <source>
        <dbReference type="Proteomes" id="UP000215914"/>
    </source>
</evidence>
<dbReference type="Proteomes" id="UP000215914">
    <property type="component" value="Chromosome 1"/>
</dbReference>
<keyword evidence="2" id="KW-1185">Reference proteome</keyword>